<evidence type="ECO:0000313" key="3">
    <source>
        <dbReference type="EMBL" id="TCO37320.1"/>
    </source>
</evidence>
<dbReference type="Proteomes" id="UP000294862">
    <property type="component" value="Unassembled WGS sequence"/>
</dbReference>
<feature type="signal peptide" evidence="1">
    <location>
        <begin position="1"/>
        <end position="21"/>
    </location>
</feature>
<name>A0A4V6NNA8_9GAMM</name>
<keyword evidence="1" id="KW-0732">Signal</keyword>
<gene>
    <name evidence="3" type="ORF">EV148_110131</name>
</gene>
<proteinExistence type="predicted"/>
<dbReference type="AlphaFoldDB" id="A0A4V6NNA8"/>
<accession>A0A4V6NNA8</accession>
<protein>
    <submittedName>
        <fullName evidence="3">SpoIID/LytB domain protein</fullName>
    </submittedName>
</protein>
<reference evidence="3 4" key="1">
    <citation type="journal article" date="2015" name="Stand. Genomic Sci.">
        <title>Genomic Encyclopedia of Bacterial and Archaeal Type Strains, Phase III: the genomes of soil and plant-associated and newly described type strains.</title>
        <authorList>
            <person name="Whitman W.B."/>
            <person name="Woyke T."/>
            <person name="Klenk H.P."/>
            <person name="Zhou Y."/>
            <person name="Lilburn T.G."/>
            <person name="Beck B.J."/>
            <person name="De Vos P."/>
            <person name="Vandamme P."/>
            <person name="Eisen J.A."/>
            <person name="Garrity G."/>
            <person name="Hugenholtz P."/>
            <person name="Kyrpides N.C."/>
        </authorList>
    </citation>
    <scope>NUCLEOTIDE SEQUENCE [LARGE SCALE GENOMIC DNA]</scope>
    <source>
        <strain evidence="3 4">A3</strain>
    </source>
</reference>
<evidence type="ECO:0000313" key="4">
    <source>
        <dbReference type="Proteomes" id="UP000294862"/>
    </source>
</evidence>
<organism evidence="3 4">
    <name type="scientific">Dokdonella fugitiva</name>
    <dbReference type="NCBI Taxonomy" id="328517"/>
    <lineage>
        <taxon>Bacteria</taxon>
        <taxon>Pseudomonadati</taxon>
        <taxon>Pseudomonadota</taxon>
        <taxon>Gammaproteobacteria</taxon>
        <taxon>Lysobacterales</taxon>
        <taxon>Rhodanobacteraceae</taxon>
        <taxon>Dokdonella</taxon>
    </lineage>
</organism>
<dbReference type="InterPro" id="IPR013693">
    <property type="entry name" value="SpoIID/LytB_N"/>
</dbReference>
<feature type="domain" description="Sporulation stage II protein D amidase enhancer LytB N-terminal" evidence="2">
    <location>
        <begin position="269"/>
        <end position="349"/>
    </location>
</feature>
<evidence type="ECO:0000259" key="2">
    <source>
        <dbReference type="Pfam" id="PF08486"/>
    </source>
</evidence>
<dbReference type="Pfam" id="PF08486">
    <property type="entry name" value="SpoIID"/>
    <property type="match status" value="1"/>
</dbReference>
<dbReference type="RefSeq" id="WP_158287509.1">
    <property type="nucleotide sequence ID" value="NZ_SLWQ01000010.1"/>
</dbReference>
<dbReference type="EMBL" id="SLWQ01000010">
    <property type="protein sequence ID" value="TCO37320.1"/>
    <property type="molecule type" value="Genomic_DNA"/>
</dbReference>
<evidence type="ECO:0000256" key="1">
    <source>
        <dbReference type="SAM" id="SignalP"/>
    </source>
</evidence>
<feature type="chain" id="PRO_5020925302" evidence="1">
    <location>
        <begin position="22"/>
        <end position="593"/>
    </location>
</feature>
<comment type="caution">
    <text evidence="3">The sequence shown here is derived from an EMBL/GenBank/DDBJ whole genome shotgun (WGS) entry which is preliminary data.</text>
</comment>
<keyword evidence="4" id="KW-1185">Reference proteome</keyword>
<sequence length="593" mass="61129">MRSIRWQVGSLAVAVAMPAGAIELAVRDAVIGAPLQARVEHDGASYLADGRVRAYAIALPARVHVEADAHRALDVTLADDGMATTILLDPLEEPPAYARLAQRAEAMPHARWLQGYARDAADGHALAGVRIEVEGRHTASDADGYFELELDPVDDDGTAGGRTVVHAHANGRADIERDGLARIAGVQRLLLAFGGDTPARGVVELGARDRRDGSVGAPDAAKAPVVRAPVPPIDVALAPALTPPATIRVGYADAACTQSCCTGACTHSCVLPLETYVRRGLDSEWIASWNTQSLRAGSVAYRSYGAWRVAHPINANFDICSSACCQVNDAGTAANTDAAIARTPGIVLTRNGSEAASAEYSAENNSWDDPGDGLACSNNDLSCGNGFAGSPANGWPCLADAVGTGHGCFGHGRGMSQWGTQRWAIDASARRWPWIVDHYYNDNANANGAGTGQRTAVMTSPLSLSAVTVVPSTTPAGATVQLSATAHNAAGAAHAHLLVGASLHRSGGAYIDDPAGDAPSSLPPGDTAVARAFHIPAATPAGAYDVLLSLYLDVDENGAIGTGDMPLALVTATAAITIGGNDRIFADGFEASP</sequence>
<dbReference type="OrthoDB" id="6013676at2"/>